<evidence type="ECO:0000256" key="7">
    <source>
        <dbReference type="ARBA" id="ARBA00043224"/>
    </source>
</evidence>
<keyword evidence="10" id="KW-1185">Reference proteome</keyword>
<dbReference type="SUPFAM" id="SSF52499">
    <property type="entry name" value="Isochorismatase-like hydrolases"/>
    <property type="match status" value="1"/>
</dbReference>
<dbReference type="EMBL" id="CP034457">
    <property type="protein sequence ID" value="QBM87408.1"/>
    <property type="molecule type" value="Genomic_DNA"/>
</dbReference>
<dbReference type="GO" id="GO:0046872">
    <property type="term" value="F:metal ion binding"/>
    <property type="evidence" value="ECO:0007669"/>
    <property type="project" value="UniProtKB-KW"/>
</dbReference>
<keyword evidence="4" id="KW-0378">Hydrolase</keyword>
<evidence type="ECO:0000313" key="10">
    <source>
        <dbReference type="Proteomes" id="UP000292447"/>
    </source>
</evidence>
<protein>
    <recommendedName>
        <fullName evidence="6">nicotinamidase</fullName>
        <ecNumber evidence="6">3.5.1.19</ecNumber>
    </recommendedName>
    <alternativeName>
        <fullName evidence="7">Nicotinamide deamidase</fullName>
    </alternativeName>
</protein>
<evidence type="ECO:0000256" key="2">
    <source>
        <dbReference type="ARBA" id="ARBA00022642"/>
    </source>
</evidence>
<reference evidence="10" key="1">
    <citation type="submission" date="2019-03" db="EMBL/GenBank/DDBJ databases">
        <title>Snf2 controls pulcherriminic acid biosynthesis and connects pigmentation and antifungal activity of the yeast Metschnikowia pulcherrima.</title>
        <authorList>
            <person name="Gore-Lloyd D."/>
            <person name="Sumann I."/>
            <person name="Brachmann A.O."/>
            <person name="Schneeberger K."/>
            <person name="Ortiz-Merino R.A."/>
            <person name="Moreno-Beltran M."/>
            <person name="Schlaefli M."/>
            <person name="Kirner P."/>
            <person name="Santos Kron A."/>
            <person name="Wolfe K.H."/>
            <person name="Piel J."/>
            <person name="Ahrens C.H."/>
            <person name="Henk D."/>
            <person name="Freimoser F.M."/>
        </authorList>
    </citation>
    <scope>NUCLEOTIDE SEQUENCE [LARGE SCALE GENOMIC DNA]</scope>
    <source>
        <strain evidence="10">APC 1.2</strain>
    </source>
</reference>
<comment type="pathway">
    <text evidence="5">Cofactor biosynthesis; nicotinate biosynthesis; nicotinate from nicotinamide: step 1/1.</text>
</comment>
<evidence type="ECO:0000256" key="5">
    <source>
        <dbReference type="ARBA" id="ARBA00037900"/>
    </source>
</evidence>
<evidence type="ECO:0000313" key="9">
    <source>
        <dbReference type="EMBL" id="QBM87408.1"/>
    </source>
</evidence>
<organism evidence="9 10">
    <name type="scientific">Metschnikowia aff. pulcherrima</name>
    <dbReference type="NCBI Taxonomy" id="2163413"/>
    <lineage>
        <taxon>Eukaryota</taxon>
        <taxon>Fungi</taxon>
        <taxon>Dikarya</taxon>
        <taxon>Ascomycota</taxon>
        <taxon>Saccharomycotina</taxon>
        <taxon>Pichiomycetes</taxon>
        <taxon>Metschnikowiaceae</taxon>
        <taxon>Metschnikowia</taxon>
    </lineage>
</organism>
<dbReference type="AlphaFoldDB" id="A0A4P6XN13"/>
<sequence>MVCPAPVPRLIQKPDFQSTLIIQIPRKLSGILYKYRSKSNSFIHLYKKSMVKSALVVIDLQEDFLPPNGSLAVKDGRSIVSGIVALLNLYKYAWSFIAATHDWHPSNHILFASQHGVEPFSEVELNHPLGAEDGAGKTLTRKFTVWPDHCVQGTLGAMLDPQFNKAFQSLQSRVLTANTKKGYLQDREYYLCLSDCWQTHHTELEGLLREAGISHVVLVGIAYDFCVLHSALDFVRCGFTTYVVSDLSRPVYPENNAETEKAYSDAGVVVVKSVQDLPDELFES</sequence>
<keyword evidence="2" id="KW-0662">Pyridine nucleotide biosynthesis</keyword>
<dbReference type="InterPro" id="IPR000868">
    <property type="entry name" value="Isochorismatase-like_dom"/>
</dbReference>
<dbReference type="InterPro" id="IPR036380">
    <property type="entry name" value="Isochorismatase-like_sf"/>
</dbReference>
<evidence type="ECO:0000256" key="1">
    <source>
        <dbReference type="ARBA" id="ARBA00006336"/>
    </source>
</evidence>
<dbReference type="EC" id="3.5.1.19" evidence="6"/>
<dbReference type="STRING" id="2163413.A0A4P6XN13"/>
<dbReference type="InterPro" id="IPR052347">
    <property type="entry name" value="Isochorismatase_Nicotinamidase"/>
</dbReference>
<dbReference type="PANTHER" id="PTHR11080:SF2">
    <property type="entry name" value="LD05707P"/>
    <property type="match status" value="1"/>
</dbReference>
<proteinExistence type="inferred from homology"/>
<evidence type="ECO:0000256" key="6">
    <source>
        <dbReference type="ARBA" id="ARBA00039017"/>
    </source>
</evidence>
<name>A0A4P6XN13_9ASCO</name>
<dbReference type="GO" id="GO:0008936">
    <property type="term" value="F:nicotinamidase activity"/>
    <property type="evidence" value="ECO:0007669"/>
    <property type="project" value="UniProtKB-EC"/>
</dbReference>
<evidence type="ECO:0000259" key="8">
    <source>
        <dbReference type="Pfam" id="PF00857"/>
    </source>
</evidence>
<gene>
    <name evidence="9" type="primary">MPUL0B06100</name>
    <name evidence="9" type="ORF">METSCH_B06100</name>
</gene>
<accession>A0A4P6XN13</accession>
<dbReference type="PANTHER" id="PTHR11080">
    <property type="entry name" value="PYRAZINAMIDASE/NICOTINAMIDASE"/>
    <property type="match status" value="1"/>
</dbReference>
<dbReference type="Gene3D" id="3.40.50.850">
    <property type="entry name" value="Isochorismatase-like"/>
    <property type="match status" value="1"/>
</dbReference>
<dbReference type="Pfam" id="PF00857">
    <property type="entry name" value="Isochorismatase"/>
    <property type="match status" value="1"/>
</dbReference>
<evidence type="ECO:0000256" key="3">
    <source>
        <dbReference type="ARBA" id="ARBA00022723"/>
    </source>
</evidence>
<evidence type="ECO:0000256" key="4">
    <source>
        <dbReference type="ARBA" id="ARBA00022801"/>
    </source>
</evidence>
<feature type="domain" description="Isochorismatase-like" evidence="8">
    <location>
        <begin position="53"/>
        <end position="270"/>
    </location>
</feature>
<comment type="similarity">
    <text evidence="1">Belongs to the isochorismatase family.</text>
</comment>
<dbReference type="Proteomes" id="UP000292447">
    <property type="component" value="Chromosome II"/>
</dbReference>
<keyword evidence="3" id="KW-0479">Metal-binding</keyword>
<dbReference type="GO" id="GO:0019363">
    <property type="term" value="P:pyridine nucleotide biosynthetic process"/>
    <property type="evidence" value="ECO:0007669"/>
    <property type="project" value="UniProtKB-KW"/>
</dbReference>